<organism evidence="2 3">
    <name type="scientific">Victivallis lenta</name>
    <dbReference type="NCBI Taxonomy" id="2606640"/>
    <lineage>
        <taxon>Bacteria</taxon>
        <taxon>Pseudomonadati</taxon>
        <taxon>Lentisphaerota</taxon>
        <taxon>Lentisphaeria</taxon>
        <taxon>Victivallales</taxon>
        <taxon>Victivallaceae</taxon>
        <taxon>Victivallis</taxon>
    </lineage>
</organism>
<comment type="caution">
    <text evidence="2">The sequence shown here is derived from an EMBL/GenBank/DDBJ whole genome shotgun (WGS) entry which is preliminary data.</text>
</comment>
<dbReference type="AlphaFoldDB" id="A0A844G8X0"/>
<dbReference type="Pfam" id="PF17863">
    <property type="entry name" value="AAA_lid_2"/>
    <property type="match status" value="1"/>
</dbReference>
<dbReference type="Gene3D" id="1.10.8.80">
    <property type="entry name" value="Magnesium chelatase subunit I, C-Terminal domain"/>
    <property type="match status" value="1"/>
</dbReference>
<gene>
    <name evidence="2" type="ORF">FYJ85_19895</name>
</gene>
<sequence length="349" mass="37985">MSRTELISPGELQPVQERANRILDELDRILLGHHEVHRLLLIGILSRGHILLEGLPGVGKTALVKALGTLLSLDFKRIQFTPDLLPSDILGCNILQMMPDGERKMVFQPGAIFSNILLADEINRASPKTQSAMLEAMQEHAVTLLGETRPLPEPFFVLASQNPIELEGTYPIPEAQLDRFLFKIAVGGVDAGVLTEIIAHRRRGEPPQPSFRVSREELAGLFDAMERIHLSEPVANYMARLVAAGHPGSPGALPEVERFVTFGASPRAAIALAESARAAALLAGRPSVGFEDVRSVAPAVLNHRLLLNYQARFEKVTSFDLIDLLLDKVDPAGLDLPKGVSLEAGEVRA</sequence>
<proteinExistence type="predicted"/>
<feature type="domain" description="AAA+ ATPase" evidence="1">
    <location>
        <begin position="46"/>
        <end position="190"/>
    </location>
</feature>
<dbReference type="PANTHER" id="PTHR42759:SF1">
    <property type="entry name" value="MAGNESIUM-CHELATASE SUBUNIT CHLD"/>
    <property type="match status" value="1"/>
</dbReference>
<dbReference type="InterPro" id="IPR011703">
    <property type="entry name" value="ATPase_AAA-3"/>
</dbReference>
<dbReference type="EMBL" id="VUNS01000033">
    <property type="protein sequence ID" value="MST99292.1"/>
    <property type="molecule type" value="Genomic_DNA"/>
</dbReference>
<dbReference type="Proteomes" id="UP000435649">
    <property type="component" value="Unassembled WGS sequence"/>
</dbReference>
<dbReference type="RefSeq" id="WP_154420503.1">
    <property type="nucleotide sequence ID" value="NZ_VUNS01000033.1"/>
</dbReference>
<dbReference type="InterPro" id="IPR041628">
    <property type="entry name" value="ChlI/MoxR_AAA_lid"/>
</dbReference>
<protein>
    <submittedName>
        <fullName evidence="2">AAA domain-containing protein</fullName>
    </submittedName>
</protein>
<accession>A0A844G8X0</accession>
<dbReference type="PANTHER" id="PTHR42759">
    <property type="entry name" value="MOXR FAMILY PROTEIN"/>
    <property type="match status" value="1"/>
</dbReference>
<evidence type="ECO:0000259" key="1">
    <source>
        <dbReference type="SMART" id="SM00382"/>
    </source>
</evidence>
<evidence type="ECO:0000313" key="2">
    <source>
        <dbReference type="EMBL" id="MST99292.1"/>
    </source>
</evidence>
<dbReference type="SUPFAM" id="SSF52540">
    <property type="entry name" value="P-loop containing nucleoside triphosphate hydrolases"/>
    <property type="match status" value="1"/>
</dbReference>
<dbReference type="InterPro" id="IPR027417">
    <property type="entry name" value="P-loop_NTPase"/>
</dbReference>
<dbReference type="InterPro" id="IPR003593">
    <property type="entry name" value="AAA+_ATPase"/>
</dbReference>
<dbReference type="GO" id="GO:0016887">
    <property type="term" value="F:ATP hydrolysis activity"/>
    <property type="evidence" value="ECO:0007669"/>
    <property type="project" value="InterPro"/>
</dbReference>
<dbReference type="GO" id="GO:0005524">
    <property type="term" value="F:ATP binding"/>
    <property type="evidence" value="ECO:0007669"/>
    <property type="project" value="InterPro"/>
</dbReference>
<dbReference type="PIRSF" id="PIRSF002849">
    <property type="entry name" value="AAA_ATPase_chaperone_MoxR_prd"/>
    <property type="match status" value="1"/>
</dbReference>
<dbReference type="SMART" id="SM00382">
    <property type="entry name" value="AAA"/>
    <property type="match status" value="1"/>
</dbReference>
<dbReference type="InterPro" id="IPR050764">
    <property type="entry name" value="CbbQ/NirQ/NorQ/GpvN"/>
</dbReference>
<dbReference type="CDD" id="cd00009">
    <property type="entry name" value="AAA"/>
    <property type="match status" value="1"/>
</dbReference>
<dbReference type="Gene3D" id="3.40.50.300">
    <property type="entry name" value="P-loop containing nucleotide triphosphate hydrolases"/>
    <property type="match status" value="1"/>
</dbReference>
<reference evidence="2 3" key="1">
    <citation type="submission" date="2019-08" db="EMBL/GenBank/DDBJ databases">
        <title>In-depth cultivation of the pig gut microbiome towards novel bacterial diversity and tailored functional studies.</title>
        <authorList>
            <person name="Wylensek D."/>
            <person name="Hitch T.C.A."/>
            <person name="Clavel T."/>
        </authorList>
    </citation>
    <scope>NUCLEOTIDE SEQUENCE [LARGE SCALE GENOMIC DNA]</scope>
    <source>
        <strain evidence="2 3">BBE-744-WT-12</strain>
    </source>
</reference>
<name>A0A844G8X0_9BACT</name>
<keyword evidence="3" id="KW-1185">Reference proteome</keyword>
<dbReference type="Pfam" id="PF07726">
    <property type="entry name" value="AAA_3"/>
    <property type="match status" value="1"/>
</dbReference>
<evidence type="ECO:0000313" key="3">
    <source>
        <dbReference type="Proteomes" id="UP000435649"/>
    </source>
</evidence>